<dbReference type="AlphaFoldDB" id="A0A6J2T799"/>
<evidence type="ECO:0000313" key="1">
    <source>
        <dbReference type="Proteomes" id="UP000504634"/>
    </source>
</evidence>
<keyword evidence="1" id="KW-1185">Reference proteome</keyword>
<gene>
    <name evidence="2" type="primary">LOC115621612</name>
</gene>
<organism evidence="1 2">
    <name type="scientific">Drosophila lebanonensis</name>
    <name type="common">Fruit fly</name>
    <name type="synonym">Scaptodrosophila lebanonensis</name>
    <dbReference type="NCBI Taxonomy" id="7225"/>
    <lineage>
        <taxon>Eukaryota</taxon>
        <taxon>Metazoa</taxon>
        <taxon>Ecdysozoa</taxon>
        <taxon>Arthropoda</taxon>
        <taxon>Hexapoda</taxon>
        <taxon>Insecta</taxon>
        <taxon>Pterygota</taxon>
        <taxon>Neoptera</taxon>
        <taxon>Endopterygota</taxon>
        <taxon>Diptera</taxon>
        <taxon>Brachycera</taxon>
        <taxon>Muscomorpha</taxon>
        <taxon>Ephydroidea</taxon>
        <taxon>Drosophilidae</taxon>
        <taxon>Scaptodrosophila</taxon>
    </lineage>
</organism>
<protein>
    <submittedName>
        <fullName evidence="2">Uncharacterized protein LOC115621612</fullName>
    </submittedName>
</protein>
<dbReference type="GeneID" id="115621612"/>
<proteinExistence type="predicted"/>
<dbReference type="RefSeq" id="XP_030371165.1">
    <property type="nucleotide sequence ID" value="XM_030515305.1"/>
</dbReference>
<sequence>MALIYYDLTIGNAYELVLSGLRESSKATTILELGHFITNKTDFPAGVCYKIIMEALAEGIKRKTIRQVGERYAAVPPNPVKLSRTVK</sequence>
<name>A0A6J2T799_DROLE</name>
<reference evidence="2" key="1">
    <citation type="submission" date="2025-08" db="UniProtKB">
        <authorList>
            <consortium name="RefSeq"/>
        </authorList>
    </citation>
    <scope>IDENTIFICATION</scope>
    <source>
        <strain evidence="2">11010-0011.00</strain>
        <tissue evidence="2">Whole body</tissue>
    </source>
</reference>
<evidence type="ECO:0000313" key="2">
    <source>
        <dbReference type="RefSeq" id="XP_030371165.1"/>
    </source>
</evidence>
<accession>A0A6J2T799</accession>
<dbReference type="OrthoDB" id="7850458at2759"/>
<dbReference type="Proteomes" id="UP000504634">
    <property type="component" value="Unplaced"/>
</dbReference>